<dbReference type="EMBL" id="JBICBT010000354">
    <property type="protein sequence ID" value="KAL3116659.1"/>
    <property type="molecule type" value="Genomic_DNA"/>
</dbReference>
<feature type="compositionally biased region" description="Basic and acidic residues" evidence="1">
    <location>
        <begin position="245"/>
        <end position="270"/>
    </location>
</feature>
<dbReference type="Proteomes" id="UP001620626">
    <property type="component" value="Unassembled WGS sequence"/>
</dbReference>
<protein>
    <submittedName>
        <fullName evidence="2">Uncharacterized protein</fullName>
    </submittedName>
</protein>
<feature type="region of interest" description="Disordered" evidence="1">
    <location>
        <begin position="245"/>
        <end position="290"/>
    </location>
</feature>
<evidence type="ECO:0000256" key="1">
    <source>
        <dbReference type="SAM" id="MobiDB-lite"/>
    </source>
</evidence>
<accession>A0ABD2LNG0</accession>
<evidence type="ECO:0000313" key="3">
    <source>
        <dbReference type="Proteomes" id="UP001620626"/>
    </source>
</evidence>
<dbReference type="AlphaFoldDB" id="A0ABD2LNG0"/>
<gene>
    <name evidence="2" type="ORF">niasHT_000737</name>
</gene>
<sequence length="357" mass="40082">MTTVNEARPSLHWNTDNSRCLATRAAEGRNRGPEKPLSPCPGELCNATGTGRERNSSCEGVRPRARLRLIPRGKSDGWAPLRVRYPCSDAAPCVDCPGPNLRPLQGSCCEFGYQRCCGGSEMRRPKCDRSAFYGLCSRLPFPESPGPHAPALVVLEPGMCDKTVPKNALREGSEWHRRRFLFGRTKNLSEPNANWDKTICVLKSGGETARKKRRGNGRFSPPQRGLSRLGFGGYIERQFLKEREGREGELVTNRGDKSAGRKQAPEEPLGKLRNNQKRKMRKGGDENEKETMRAIQLAPPLNGRFWTFRDKFHSSHRQIATCATEWHTQQQMVTVTAQSHRCFAAFLRFAFGMAILP</sequence>
<name>A0ABD2LNG0_9BILA</name>
<reference evidence="2 3" key="1">
    <citation type="submission" date="2024-10" db="EMBL/GenBank/DDBJ databases">
        <authorList>
            <person name="Kim D."/>
        </authorList>
    </citation>
    <scope>NUCLEOTIDE SEQUENCE [LARGE SCALE GENOMIC DNA]</scope>
    <source>
        <strain evidence="2">BH-2024</strain>
    </source>
</reference>
<proteinExistence type="predicted"/>
<comment type="caution">
    <text evidence="2">The sequence shown here is derived from an EMBL/GenBank/DDBJ whole genome shotgun (WGS) entry which is preliminary data.</text>
</comment>
<organism evidence="2 3">
    <name type="scientific">Heterodera trifolii</name>
    <dbReference type="NCBI Taxonomy" id="157864"/>
    <lineage>
        <taxon>Eukaryota</taxon>
        <taxon>Metazoa</taxon>
        <taxon>Ecdysozoa</taxon>
        <taxon>Nematoda</taxon>
        <taxon>Chromadorea</taxon>
        <taxon>Rhabditida</taxon>
        <taxon>Tylenchina</taxon>
        <taxon>Tylenchomorpha</taxon>
        <taxon>Tylenchoidea</taxon>
        <taxon>Heteroderidae</taxon>
        <taxon>Heteroderinae</taxon>
        <taxon>Heterodera</taxon>
    </lineage>
</organism>
<keyword evidence="3" id="KW-1185">Reference proteome</keyword>
<evidence type="ECO:0000313" key="2">
    <source>
        <dbReference type="EMBL" id="KAL3116659.1"/>
    </source>
</evidence>